<protein>
    <submittedName>
        <fullName evidence="1">Uncharacterized protein</fullName>
    </submittedName>
</protein>
<dbReference type="EMBL" id="JMCG01000001">
    <property type="protein sequence ID" value="KGK11342.1"/>
    <property type="molecule type" value="Genomic_DNA"/>
</dbReference>
<dbReference type="AlphaFoldDB" id="A0A099LVP6"/>
<sequence>MIKYHHARKHVNTSPNYGRMPMEWGFKQSRTFLWCIKQSRQTHYIIHISMIMLSQRLTQANYALLTLANAQFLDYQPILLLFSSHIAKMGHA</sequence>
<comment type="caution">
    <text evidence="1">The sequence shown here is derived from an EMBL/GenBank/DDBJ whole genome shotgun (WGS) entry which is preliminary data.</text>
</comment>
<name>A0A099LVP6_9VIBR</name>
<proteinExistence type="predicted"/>
<evidence type="ECO:0000313" key="2">
    <source>
        <dbReference type="Proteomes" id="UP000029994"/>
    </source>
</evidence>
<dbReference type="Proteomes" id="UP000029994">
    <property type="component" value="Unassembled WGS sequence"/>
</dbReference>
<organism evidence="1 2">
    <name type="scientific">Vibrio navarrensis</name>
    <dbReference type="NCBI Taxonomy" id="29495"/>
    <lineage>
        <taxon>Bacteria</taxon>
        <taxon>Pseudomonadati</taxon>
        <taxon>Pseudomonadota</taxon>
        <taxon>Gammaproteobacteria</taxon>
        <taxon>Vibrionales</taxon>
        <taxon>Vibrionaceae</taxon>
        <taxon>Vibrio</taxon>
    </lineage>
</organism>
<accession>A0A099LVP6</accession>
<reference evidence="1 2" key="1">
    <citation type="submission" date="2014-04" db="EMBL/GenBank/DDBJ databases">
        <title>Genome sequencing of Vibrio navarrensis strains.</title>
        <authorList>
            <person name="Gladney L.M."/>
            <person name="Katz L.S."/>
            <person name="Marino-Ramirez L."/>
            <person name="Jordan I.K."/>
        </authorList>
    </citation>
    <scope>NUCLEOTIDE SEQUENCE [LARGE SCALE GENOMIC DNA]</scope>
    <source>
        <strain evidence="1 2">ATCC 51183</strain>
    </source>
</reference>
<keyword evidence="2" id="KW-1185">Reference proteome</keyword>
<gene>
    <name evidence="1" type="ORF">EA26_08465</name>
</gene>
<evidence type="ECO:0000313" key="1">
    <source>
        <dbReference type="EMBL" id="KGK11342.1"/>
    </source>
</evidence>